<keyword evidence="2" id="KW-0378">Hydrolase</keyword>
<name>A0A7J2T9T7_9CREN</name>
<keyword evidence="3" id="KW-0051">Antiviral defense</keyword>
<reference evidence="5" key="1">
    <citation type="journal article" date="2020" name="mSystems">
        <title>Genome- and Community-Level Interaction Insights into Carbon Utilization and Element Cycling Functions of Hydrothermarchaeota in Hydrothermal Sediment.</title>
        <authorList>
            <person name="Zhou Z."/>
            <person name="Liu Y."/>
            <person name="Xu W."/>
            <person name="Pan J."/>
            <person name="Luo Z.H."/>
            <person name="Li M."/>
        </authorList>
    </citation>
    <scope>NUCLEOTIDE SEQUENCE [LARGE SCALE GENOMIC DNA]</scope>
    <source>
        <strain evidence="5">SpSt-27</strain>
    </source>
</reference>
<evidence type="ECO:0000256" key="3">
    <source>
        <dbReference type="ARBA" id="ARBA00023118"/>
    </source>
</evidence>
<organism evidence="5">
    <name type="scientific">Ignisphaera aggregans</name>
    <dbReference type="NCBI Taxonomy" id="334771"/>
    <lineage>
        <taxon>Archaea</taxon>
        <taxon>Thermoproteota</taxon>
        <taxon>Thermoprotei</taxon>
        <taxon>Desulfurococcales</taxon>
        <taxon>Desulfurococcaceae</taxon>
        <taxon>Ignisphaera</taxon>
    </lineage>
</organism>
<dbReference type="Gene3D" id="1.10.3210.30">
    <property type="match status" value="1"/>
</dbReference>
<dbReference type="InterPro" id="IPR038257">
    <property type="entry name" value="CRISPR-assoc_Cas3_HD_sf"/>
</dbReference>
<keyword evidence="1" id="KW-0479">Metal-binding</keyword>
<dbReference type="EMBL" id="DSLL01000025">
    <property type="protein sequence ID" value="HEH31023.1"/>
    <property type="molecule type" value="Genomic_DNA"/>
</dbReference>
<feature type="domain" description="HD Cas3-type" evidence="4">
    <location>
        <begin position="39"/>
        <end position="176"/>
    </location>
</feature>
<proteinExistence type="predicted"/>
<evidence type="ECO:0000259" key="4">
    <source>
        <dbReference type="Pfam" id="PF18019"/>
    </source>
</evidence>
<dbReference type="InterPro" id="IPR006483">
    <property type="entry name" value="CRISPR-assoc_Cas3_HD"/>
</dbReference>
<dbReference type="GO" id="GO:0046872">
    <property type="term" value="F:metal ion binding"/>
    <property type="evidence" value="ECO:0007669"/>
    <property type="project" value="UniProtKB-KW"/>
</dbReference>
<accession>A0A7J2T9T7</accession>
<protein>
    <recommendedName>
        <fullName evidence="4">HD Cas3-type domain-containing protein</fullName>
    </recommendedName>
</protein>
<dbReference type="Pfam" id="PF18019">
    <property type="entry name" value="Cas3_HD"/>
    <property type="match status" value="1"/>
</dbReference>
<dbReference type="GO" id="GO:0016787">
    <property type="term" value="F:hydrolase activity"/>
    <property type="evidence" value="ECO:0007669"/>
    <property type="project" value="UniProtKB-KW"/>
</dbReference>
<dbReference type="SUPFAM" id="SSF109604">
    <property type="entry name" value="HD-domain/PDEase-like"/>
    <property type="match status" value="1"/>
</dbReference>
<dbReference type="GO" id="GO:0051607">
    <property type="term" value="P:defense response to virus"/>
    <property type="evidence" value="ECO:0007669"/>
    <property type="project" value="UniProtKB-KW"/>
</dbReference>
<evidence type="ECO:0000256" key="2">
    <source>
        <dbReference type="ARBA" id="ARBA00022801"/>
    </source>
</evidence>
<evidence type="ECO:0000313" key="5">
    <source>
        <dbReference type="EMBL" id="HEH31023.1"/>
    </source>
</evidence>
<evidence type="ECO:0000256" key="1">
    <source>
        <dbReference type="ARBA" id="ARBA00022723"/>
    </source>
</evidence>
<gene>
    <name evidence="5" type="ORF">ENP99_02770</name>
</gene>
<dbReference type="AlphaFoldDB" id="A0A7J2T9T7"/>
<sequence length="326" mass="37114">MIMNVYTSQCDDLFKEVESSITVDYYLSFRPKEGEATDSEKLHEHLKSTVLCSLALNDHVNVVSKLIRALAAGTQKNVSQYNDASMILLTFTALYHDIGKAELHYQFYAHNRVNEYEVPHNMASIAFLLHALNNEELYEKWIKLFVEELGFRPGIAVDLLTASLTAVVLHHEYFDYRDLSFIDIVTPTTIAYAKRVNINTLLCFHKSVANVVDYAWSNIEKLNSDKNIIIKLFTPLLYRPKSNVVIVLGEALDYISTLHHELGGIYFDTKAKSLRVKPRENLHLVLSLAEVLTWILTVADNLAASKRGDKGSVFSKHILRYYGVQI</sequence>
<comment type="caution">
    <text evidence="5">The sequence shown here is derived from an EMBL/GenBank/DDBJ whole genome shotgun (WGS) entry which is preliminary data.</text>
</comment>